<reference evidence="1" key="1">
    <citation type="submission" date="2020-05" db="EMBL/GenBank/DDBJ databases">
        <authorList>
            <person name="Chiriac C."/>
            <person name="Salcher M."/>
            <person name="Ghai R."/>
            <person name="Kavagutti S V."/>
        </authorList>
    </citation>
    <scope>NUCLEOTIDE SEQUENCE</scope>
</reference>
<gene>
    <name evidence="1" type="ORF">UFOPK4444_01226</name>
</gene>
<organism evidence="1">
    <name type="scientific">freshwater metagenome</name>
    <dbReference type="NCBI Taxonomy" id="449393"/>
    <lineage>
        <taxon>unclassified sequences</taxon>
        <taxon>metagenomes</taxon>
        <taxon>ecological metagenomes</taxon>
    </lineage>
</organism>
<accession>A0A6J7W8R6</accession>
<dbReference type="EMBL" id="CAFBRZ010000090">
    <property type="protein sequence ID" value="CAB5160032.1"/>
    <property type="molecule type" value="Genomic_DNA"/>
</dbReference>
<evidence type="ECO:0000313" key="1">
    <source>
        <dbReference type="EMBL" id="CAB5160032.1"/>
    </source>
</evidence>
<dbReference type="AlphaFoldDB" id="A0A6J7W8R6"/>
<protein>
    <submittedName>
        <fullName evidence="1">Unannotated protein</fullName>
    </submittedName>
</protein>
<sequence length="105" mass="12220">MNIRFKYLYRDAGNFKNWGELVFSNPHNINVNLVKALAENVLIDQAYFIASKANVPDLHFNEYNDQLDHSWHQFHMVAQTEEATNDSLGRNIEEFIESLQFAASE</sequence>
<name>A0A6J7W8R6_9ZZZZ</name>
<proteinExistence type="predicted"/>